<dbReference type="AlphaFoldDB" id="A0A9D2LD94"/>
<evidence type="ECO:0000256" key="5">
    <source>
        <dbReference type="ARBA" id="ARBA00049660"/>
    </source>
</evidence>
<dbReference type="EMBL" id="DWZH01000049">
    <property type="protein sequence ID" value="HJB10216.1"/>
    <property type="molecule type" value="Genomic_DNA"/>
</dbReference>
<dbReference type="PANTHER" id="PTHR30520">
    <property type="entry name" value="FORMATE TRANSPORTER-RELATED"/>
    <property type="match status" value="1"/>
</dbReference>
<dbReference type="Proteomes" id="UP000823823">
    <property type="component" value="Unassembled WGS sequence"/>
</dbReference>
<keyword evidence="3 6" id="KW-1133">Transmembrane helix</keyword>
<feature type="transmembrane region" description="Helical" evidence="6">
    <location>
        <begin position="166"/>
        <end position="187"/>
    </location>
</feature>
<dbReference type="Gene3D" id="1.20.1080.10">
    <property type="entry name" value="Glycerol uptake facilitator protein"/>
    <property type="match status" value="1"/>
</dbReference>
<evidence type="ECO:0000313" key="8">
    <source>
        <dbReference type="Proteomes" id="UP000823823"/>
    </source>
</evidence>
<evidence type="ECO:0000256" key="3">
    <source>
        <dbReference type="ARBA" id="ARBA00022989"/>
    </source>
</evidence>
<sequence>MSTAAPPDPVIPSPRALTRALEDGMYAKATTAVGRMFLLSLTGGAYIALGFVFMVTSQQGMTDWPVGVTKVLGGLVFSVGLGLVVISGSDLFTGTTMTSVPWLSKRISTAVMLKHWAVSILGNLTGAVAVVLLLFLGGTHASNGSAWGLVVLTITRSKVGLDWHQAFFLGILANMAVCLAVWVATAGKTATDKILGVAGPIALFVASGFEHSVANMFILPMGLIIKYGAGDAFWAGEAITAAGVDVDSFAAITVGAVLWDNLVPVILGNIVGGAVFVGAYFWAAYRRDDIKAQEQAARAEESQHPAR</sequence>
<proteinExistence type="inferred from homology"/>
<gene>
    <name evidence="7" type="ORF">H9786_06750</name>
</gene>
<dbReference type="PANTHER" id="PTHR30520:SF6">
    <property type="entry name" value="FORMATE_NITRATE FAMILY TRANSPORTER (EUROFUNG)"/>
    <property type="match status" value="1"/>
</dbReference>
<dbReference type="InterPro" id="IPR024002">
    <property type="entry name" value="For/NO2_transpt_CS"/>
</dbReference>
<name>A0A9D2LD94_9MICO</name>
<feature type="transmembrane region" description="Helical" evidence="6">
    <location>
        <begin position="36"/>
        <end position="55"/>
    </location>
</feature>
<comment type="similarity">
    <text evidence="5">Belongs to the FNT transporter (TC 1.A.16) family.</text>
</comment>
<feature type="transmembrane region" description="Helical" evidence="6">
    <location>
        <begin position="116"/>
        <end position="137"/>
    </location>
</feature>
<dbReference type="GO" id="GO:0015499">
    <property type="term" value="F:formate transmembrane transporter activity"/>
    <property type="evidence" value="ECO:0007669"/>
    <property type="project" value="TreeGrafter"/>
</dbReference>
<dbReference type="GO" id="GO:0005886">
    <property type="term" value="C:plasma membrane"/>
    <property type="evidence" value="ECO:0007669"/>
    <property type="project" value="TreeGrafter"/>
</dbReference>
<organism evidence="7 8">
    <name type="scientific">Candidatus Brachybacterium merdavium</name>
    <dbReference type="NCBI Taxonomy" id="2838513"/>
    <lineage>
        <taxon>Bacteria</taxon>
        <taxon>Bacillati</taxon>
        <taxon>Actinomycetota</taxon>
        <taxon>Actinomycetes</taxon>
        <taxon>Micrococcales</taxon>
        <taxon>Dermabacteraceae</taxon>
        <taxon>Brachybacterium</taxon>
    </lineage>
</organism>
<keyword evidence="4 6" id="KW-0472">Membrane</keyword>
<protein>
    <submittedName>
        <fullName evidence="7">Formate/nitrite transporter family protein</fullName>
    </submittedName>
</protein>
<evidence type="ECO:0000256" key="2">
    <source>
        <dbReference type="ARBA" id="ARBA00022692"/>
    </source>
</evidence>
<evidence type="ECO:0000256" key="4">
    <source>
        <dbReference type="ARBA" id="ARBA00023136"/>
    </source>
</evidence>
<reference evidence="7" key="2">
    <citation type="submission" date="2021-04" db="EMBL/GenBank/DDBJ databases">
        <authorList>
            <person name="Gilroy R."/>
        </authorList>
    </citation>
    <scope>NUCLEOTIDE SEQUENCE</scope>
    <source>
        <strain evidence="7">ChiHjej13B12-24818</strain>
    </source>
</reference>
<feature type="transmembrane region" description="Helical" evidence="6">
    <location>
        <begin position="75"/>
        <end position="95"/>
    </location>
</feature>
<reference evidence="7" key="1">
    <citation type="journal article" date="2021" name="PeerJ">
        <title>Extensive microbial diversity within the chicken gut microbiome revealed by metagenomics and culture.</title>
        <authorList>
            <person name="Gilroy R."/>
            <person name="Ravi A."/>
            <person name="Getino M."/>
            <person name="Pursley I."/>
            <person name="Horton D.L."/>
            <person name="Alikhan N.F."/>
            <person name="Baker D."/>
            <person name="Gharbi K."/>
            <person name="Hall N."/>
            <person name="Watson M."/>
            <person name="Adriaenssens E.M."/>
            <person name="Foster-Nyarko E."/>
            <person name="Jarju S."/>
            <person name="Secka A."/>
            <person name="Antonio M."/>
            <person name="Oren A."/>
            <person name="Chaudhuri R.R."/>
            <person name="La Ragione R."/>
            <person name="Hildebrand F."/>
            <person name="Pallen M.J."/>
        </authorList>
    </citation>
    <scope>NUCLEOTIDE SEQUENCE</scope>
    <source>
        <strain evidence="7">ChiHjej13B12-24818</strain>
    </source>
</reference>
<dbReference type="Pfam" id="PF01226">
    <property type="entry name" value="Form_Nir_trans"/>
    <property type="match status" value="1"/>
</dbReference>
<accession>A0A9D2LD94</accession>
<evidence type="ECO:0000256" key="6">
    <source>
        <dbReference type="SAM" id="Phobius"/>
    </source>
</evidence>
<keyword evidence="2 6" id="KW-0812">Transmembrane</keyword>
<comment type="caution">
    <text evidence="7">The sequence shown here is derived from an EMBL/GenBank/DDBJ whole genome shotgun (WGS) entry which is preliminary data.</text>
</comment>
<dbReference type="PROSITE" id="PS01005">
    <property type="entry name" value="FORMATE_NITRITE_TP_1"/>
    <property type="match status" value="1"/>
</dbReference>
<evidence type="ECO:0000256" key="1">
    <source>
        <dbReference type="ARBA" id="ARBA00004141"/>
    </source>
</evidence>
<dbReference type="InterPro" id="IPR023271">
    <property type="entry name" value="Aquaporin-like"/>
</dbReference>
<dbReference type="InterPro" id="IPR000292">
    <property type="entry name" value="For/NO2_transpt"/>
</dbReference>
<evidence type="ECO:0000313" key="7">
    <source>
        <dbReference type="EMBL" id="HJB10216.1"/>
    </source>
</evidence>
<feature type="transmembrane region" description="Helical" evidence="6">
    <location>
        <begin position="194"/>
        <end position="218"/>
    </location>
</feature>
<feature type="transmembrane region" description="Helical" evidence="6">
    <location>
        <begin position="262"/>
        <end position="283"/>
    </location>
</feature>
<comment type="subcellular location">
    <subcellularLocation>
        <location evidence="1">Membrane</location>
        <topology evidence="1">Multi-pass membrane protein</topology>
    </subcellularLocation>
</comment>